<feature type="domain" description="Response regulatory" evidence="4">
    <location>
        <begin position="3"/>
        <end position="115"/>
    </location>
</feature>
<organism evidence="5 6">
    <name type="scientific">Vitreoscilla massiliensis</name>
    <dbReference type="NCBI Taxonomy" id="1689272"/>
    <lineage>
        <taxon>Bacteria</taxon>
        <taxon>Pseudomonadati</taxon>
        <taxon>Pseudomonadota</taxon>
        <taxon>Betaproteobacteria</taxon>
        <taxon>Neisseriales</taxon>
        <taxon>Neisseriaceae</taxon>
        <taxon>Vitreoscilla</taxon>
    </lineage>
</organism>
<evidence type="ECO:0000256" key="2">
    <source>
        <dbReference type="ARBA" id="ARBA00023012"/>
    </source>
</evidence>
<proteinExistence type="predicted"/>
<dbReference type="Gene3D" id="3.40.50.2300">
    <property type="match status" value="1"/>
</dbReference>
<name>A0ABY4E9C4_9NEIS</name>
<dbReference type="InterPro" id="IPR001789">
    <property type="entry name" value="Sig_transdc_resp-reg_receiver"/>
</dbReference>
<evidence type="ECO:0000259" key="4">
    <source>
        <dbReference type="PROSITE" id="PS50110"/>
    </source>
</evidence>
<sequence>MSHFILIDDNATFARLLGRSMERLGHRLTWCENAAAALALNDGGDGIILDLNLGEDSGLKLLPELHQRFPATKIVILTGYASINTAVSAIKLGACEYLPKPADVDTILNCFFKEAEAPAALAQTPLESDPLSLKRMTWEHLQRVLEEHDGNISATARALNMHRRTLQRMLQKHPVKK</sequence>
<dbReference type="InterPro" id="IPR002197">
    <property type="entry name" value="HTH_Fis"/>
</dbReference>
<evidence type="ECO:0000313" key="5">
    <source>
        <dbReference type="EMBL" id="UOO91098.1"/>
    </source>
</evidence>
<reference evidence="5 6" key="1">
    <citation type="journal article" date="2022" name="Res Sq">
        <title>Evolution of multicellular longitudinally dividing oral cavity symbionts (Neisseriaceae).</title>
        <authorList>
            <person name="Nyongesa S."/>
            <person name="Weber P."/>
            <person name="Bernet E."/>
            <person name="Pullido F."/>
            <person name="Nieckarz M."/>
            <person name="Delaby M."/>
            <person name="Nieves C."/>
            <person name="Viehboeck T."/>
            <person name="Krause N."/>
            <person name="Rivera-Millot A."/>
            <person name="Nakamura A."/>
            <person name="Vischer N."/>
            <person name="VanNieuwenhze M."/>
            <person name="Brun Y."/>
            <person name="Cava F."/>
            <person name="Bulgheresi S."/>
            <person name="Veyrier F."/>
        </authorList>
    </citation>
    <scope>NUCLEOTIDE SEQUENCE [LARGE SCALE GENOMIC DNA]</scope>
    <source>
        <strain evidence="5 6">SN4</strain>
    </source>
</reference>
<dbReference type="InterPro" id="IPR050595">
    <property type="entry name" value="Bact_response_regulator"/>
</dbReference>
<dbReference type="PROSITE" id="PS50110">
    <property type="entry name" value="RESPONSE_REGULATORY"/>
    <property type="match status" value="1"/>
</dbReference>
<dbReference type="SMART" id="SM00448">
    <property type="entry name" value="REC"/>
    <property type="match status" value="1"/>
</dbReference>
<dbReference type="Pfam" id="PF02954">
    <property type="entry name" value="HTH_8"/>
    <property type="match status" value="1"/>
</dbReference>
<dbReference type="PRINTS" id="PR01590">
    <property type="entry name" value="HTHFIS"/>
</dbReference>
<dbReference type="PANTHER" id="PTHR44591">
    <property type="entry name" value="STRESS RESPONSE REGULATOR PROTEIN 1"/>
    <property type="match status" value="1"/>
</dbReference>
<keyword evidence="1 3" id="KW-0597">Phosphoprotein</keyword>
<dbReference type="InterPro" id="IPR011006">
    <property type="entry name" value="CheY-like_superfamily"/>
</dbReference>
<dbReference type="InterPro" id="IPR009057">
    <property type="entry name" value="Homeodomain-like_sf"/>
</dbReference>
<keyword evidence="2" id="KW-0902">Two-component regulatory system</keyword>
<dbReference type="Proteomes" id="UP000832011">
    <property type="component" value="Chromosome"/>
</dbReference>
<dbReference type="SUPFAM" id="SSF46689">
    <property type="entry name" value="Homeodomain-like"/>
    <property type="match status" value="1"/>
</dbReference>
<dbReference type="PANTHER" id="PTHR44591:SF14">
    <property type="entry name" value="PROTEIN PILG"/>
    <property type="match status" value="1"/>
</dbReference>
<dbReference type="SUPFAM" id="SSF52172">
    <property type="entry name" value="CheY-like"/>
    <property type="match status" value="1"/>
</dbReference>
<protein>
    <submittedName>
        <fullName evidence="5">Response regulator</fullName>
    </submittedName>
</protein>
<feature type="modified residue" description="4-aspartylphosphate" evidence="3">
    <location>
        <position position="50"/>
    </location>
</feature>
<accession>A0ABY4E9C4</accession>
<keyword evidence="6" id="KW-1185">Reference proteome</keyword>
<dbReference type="RefSeq" id="WP_058305136.1">
    <property type="nucleotide sequence ID" value="NZ_CABKVG010000006.1"/>
</dbReference>
<dbReference type="Gene3D" id="1.10.10.60">
    <property type="entry name" value="Homeodomain-like"/>
    <property type="match status" value="1"/>
</dbReference>
<evidence type="ECO:0000313" key="6">
    <source>
        <dbReference type="Proteomes" id="UP000832011"/>
    </source>
</evidence>
<evidence type="ECO:0000256" key="3">
    <source>
        <dbReference type="PROSITE-ProRule" id="PRU00169"/>
    </source>
</evidence>
<evidence type="ECO:0000256" key="1">
    <source>
        <dbReference type="ARBA" id="ARBA00022553"/>
    </source>
</evidence>
<gene>
    <name evidence="5" type="ORF">LVJ82_09065</name>
</gene>
<dbReference type="Pfam" id="PF00072">
    <property type="entry name" value="Response_reg"/>
    <property type="match status" value="1"/>
</dbReference>
<dbReference type="EMBL" id="CP091511">
    <property type="protein sequence ID" value="UOO91098.1"/>
    <property type="molecule type" value="Genomic_DNA"/>
</dbReference>